<keyword evidence="7" id="KW-0234">DNA repair</keyword>
<dbReference type="CDD" id="cd17992">
    <property type="entry name" value="DEXHc_RecG"/>
    <property type="match status" value="1"/>
</dbReference>
<keyword evidence="4 12" id="KW-0347">Helicase</keyword>
<evidence type="ECO:0000259" key="10">
    <source>
        <dbReference type="PROSITE" id="PS51192"/>
    </source>
</evidence>
<dbReference type="CDD" id="cd04488">
    <property type="entry name" value="RecG_wedge_OBF"/>
    <property type="match status" value="1"/>
</dbReference>
<evidence type="ECO:0000256" key="4">
    <source>
        <dbReference type="ARBA" id="ARBA00022806"/>
    </source>
</evidence>
<dbReference type="AlphaFoldDB" id="A0AAU7DTU8"/>
<dbReference type="PROSITE" id="PS51192">
    <property type="entry name" value="HELICASE_ATP_BIND_1"/>
    <property type="match status" value="1"/>
</dbReference>
<sequence>MATPNLDQNNVEPEDSQSPEQTARERAVQEALAKVADKSPRKASIAPPKLPVSSGQDFGGTVPFLEKTLQSVLGTRTANGLKKLGLETVQDLLRHYPRRYGDRGNLTNIAELKLGEHVSVMAQVKSTTIRQMKTRAGAMMQVTVGDAHDTLSLTFFAKREGVLRMHEMKLKPGTVGLFTGVVSQYQQTRQLAHPEYLIVGVDTNEGESAQETANRPIPLYPATAGMTTMKIASSVSAVLGQLRPEDVPDPVPDVLLAKHGLVSAFQALKDVHEPKTEQDYKRGQRRLRYEEALVLQTALVQRREMYRLLKATAYPVLHADNILNRFNTNLPFELTHGQVQVGQELSAELAKPYPMQRLLQGDVGSGKTIVALRAMLQVVAGGGQAALLAPTEVLAAQHARSLTQLLGELAGAGTLEAGEYATQIALLTGSLGAVAKKQALLDAASGAAGIVVGTHALLSDHVQFADLGLVVVDEQHRFGVEQRDALRAKGDQVPHLLVMTATPIPRTVAMTVFGDLEISTLDELPKGRAGIDTFIVPADNQAWMRRTWQRAREEIDAGRQVYVVCARISSDNDQEPTAQEVSLDRDVDGMLFDYVEAPDPKRQLHAVQDVGEYLRTLDTFSGVDLAVLHGKLPPAEKDAIMMDFASGATQLLVSTTVIEVGVDVRRASVMIILDADRFGLSQLHQLRGRVGRGNERGICLLVSPAEDGTDAKTRLDALVKTSDGFELANTDLELRAEGDVLGASQSGRGTSLRLLRVVKDAKLIGVARKDAEELVLTDPSLRSFPYLAQALNQQLEPERAKYLDRT</sequence>
<keyword evidence="6" id="KW-0238">DNA-binding</keyword>
<dbReference type="SMART" id="SM00487">
    <property type="entry name" value="DEXDc"/>
    <property type="match status" value="1"/>
</dbReference>
<dbReference type="Pfam" id="PF00270">
    <property type="entry name" value="DEAD"/>
    <property type="match status" value="1"/>
</dbReference>
<dbReference type="PANTHER" id="PTHR47964:SF1">
    <property type="entry name" value="ATP-DEPENDENT DNA HELICASE HOMOLOG RECG, CHLOROPLASTIC"/>
    <property type="match status" value="1"/>
</dbReference>
<dbReference type="Gene3D" id="3.40.50.300">
    <property type="entry name" value="P-loop containing nucleotide triphosphate hydrolases"/>
    <property type="match status" value="2"/>
</dbReference>
<evidence type="ECO:0000256" key="1">
    <source>
        <dbReference type="ARBA" id="ARBA00022741"/>
    </source>
</evidence>
<dbReference type="InterPro" id="IPR014001">
    <property type="entry name" value="Helicase_ATP-bd"/>
</dbReference>
<accession>A0AAU7DTU8</accession>
<proteinExistence type="predicted"/>
<evidence type="ECO:0000256" key="7">
    <source>
        <dbReference type="ARBA" id="ARBA00023204"/>
    </source>
</evidence>
<dbReference type="InterPro" id="IPR045562">
    <property type="entry name" value="RecG_dom3_C"/>
</dbReference>
<dbReference type="GO" id="GO:0005524">
    <property type="term" value="F:ATP binding"/>
    <property type="evidence" value="ECO:0007669"/>
    <property type="project" value="UniProtKB-KW"/>
</dbReference>
<dbReference type="Pfam" id="PF19833">
    <property type="entry name" value="RecG_dom3_C"/>
    <property type="match status" value="1"/>
</dbReference>
<dbReference type="PROSITE" id="PS51194">
    <property type="entry name" value="HELICASE_CTER"/>
    <property type="match status" value="1"/>
</dbReference>
<organism evidence="12">
    <name type="scientific">Jonesiaceae bacterium BS-20</name>
    <dbReference type="NCBI Taxonomy" id="3120821"/>
    <lineage>
        <taxon>Bacteria</taxon>
        <taxon>Bacillati</taxon>
        <taxon>Actinomycetota</taxon>
        <taxon>Actinomycetes</taxon>
        <taxon>Micrococcales</taxon>
        <taxon>Jonesiaceae</taxon>
    </lineage>
</organism>
<dbReference type="Pfam" id="PF17191">
    <property type="entry name" value="RecG_wedge"/>
    <property type="match status" value="1"/>
</dbReference>
<dbReference type="InterPro" id="IPR047112">
    <property type="entry name" value="RecG/Mfd"/>
</dbReference>
<dbReference type="EMBL" id="CP146203">
    <property type="protein sequence ID" value="XBH20510.1"/>
    <property type="molecule type" value="Genomic_DNA"/>
</dbReference>
<dbReference type="SUPFAM" id="SSF50249">
    <property type="entry name" value="Nucleic acid-binding proteins"/>
    <property type="match status" value="1"/>
</dbReference>
<dbReference type="GO" id="GO:0003677">
    <property type="term" value="F:DNA binding"/>
    <property type="evidence" value="ECO:0007669"/>
    <property type="project" value="UniProtKB-KW"/>
</dbReference>
<dbReference type="GO" id="GO:0006281">
    <property type="term" value="P:DNA repair"/>
    <property type="evidence" value="ECO:0007669"/>
    <property type="project" value="UniProtKB-KW"/>
</dbReference>
<dbReference type="InterPro" id="IPR012340">
    <property type="entry name" value="NA-bd_OB-fold"/>
</dbReference>
<keyword evidence="2" id="KW-0227">DNA damage</keyword>
<feature type="domain" description="Helicase C-terminal" evidence="11">
    <location>
        <begin position="579"/>
        <end position="733"/>
    </location>
</feature>
<evidence type="ECO:0000259" key="11">
    <source>
        <dbReference type="PROSITE" id="PS51194"/>
    </source>
</evidence>
<dbReference type="SMART" id="SM00490">
    <property type="entry name" value="HELICc"/>
    <property type="match status" value="1"/>
</dbReference>
<dbReference type="GO" id="GO:0003678">
    <property type="term" value="F:DNA helicase activity"/>
    <property type="evidence" value="ECO:0007669"/>
    <property type="project" value="TreeGrafter"/>
</dbReference>
<dbReference type="InterPro" id="IPR033454">
    <property type="entry name" value="RecG_wedge"/>
</dbReference>
<dbReference type="InterPro" id="IPR001650">
    <property type="entry name" value="Helicase_C-like"/>
</dbReference>
<feature type="region of interest" description="Disordered" evidence="9">
    <location>
        <begin position="1"/>
        <end position="54"/>
    </location>
</feature>
<dbReference type="InterPro" id="IPR027417">
    <property type="entry name" value="P-loop_NTPase"/>
</dbReference>
<evidence type="ECO:0000256" key="5">
    <source>
        <dbReference type="ARBA" id="ARBA00022840"/>
    </source>
</evidence>
<evidence type="ECO:0000256" key="6">
    <source>
        <dbReference type="ARBA" id="ARBA00023125"/>
    </source>
</evidence>
<dbReference type="PANTHER" id="PTHR47964">
    <property type="entry name" value="ATP-DEPENDENT DNA HELICASE HOMOLOG RECG, CHLOROPLASTIC"/>
    <property type="match status" value="1"/>
</dbReference>
<feature type="domain" description="Helicase ATP-binding" evidence="10">
    <location>
        <begin position="348"/>
        <end position="521"/>
    </location>
</feature>
<protein>
    <recommendedName>
        <fullName evidence="8">Probable DNA 3'-5' helicase RecG</fullName>
    </recommendedName>
</protein>
<evidence type="ECO:0000256" key="9">
    <source>
        <dbReference type="SAM" id="MobiDB-lite"/>
    </source>
</evidence>
<evidence type="ECO:0000256" key="2">
    <source>
        <dbReference type="ARBA" id="ARBA00022763"/>
    </source>
</evidence>
<feature type="compositionally biased region" description="Polar residues" evidence="9">
    <location>
        <begin position="1"/>
        <end position="11"/>
    </location>
</feature>
<reference evidence="12" key="1">
    <citation type="submission" date="2024-02" db="EMBL/GenBank/DDBJ databases">
        <title>Tomenella chthoni gen. nov. sp. nov., a member of the family Jonesiaceae isolated from bat guano.</title>
        <authorList>
            <person name="Miller S.L."/>
            <person name="King J."/>
            <person name="Sankaranarayanan K."/>
            <person name="Lawson P.A."/>
        </authorList>
    </citation>
    <scope>NUCLEOTIDE SEQUENCE</scope>
    <source>
        <strain evidence="12">BS-20</strain>
    </source>
</reference>
<evidence type="ECO:0000256" key="8">
    <source>
        <dbReference type="ARBA" id="ARBA00049819"/>
    </source>
</evidence>
<keyword evidence="1" id="KW-0547">Nucleotide-binding</keyword>
<dbReference type="Pfam" id="PF00271">
    <property type="entry name" value="Helicase_C"/>
    <property type="match status" value="1"/>
</dbReference>
<dbReference type="Gene3D" id="2.40.50.140">
    <property type="entry name" value="Nucleic acid-binding proteins"/>
    <property type="match status" value="1"/>
</dbReference>
<evidence type="ECO:0000313" key="12">
    <source>
        <dbReference type="EMBL" id="XBH20510.1"/>
    </source>
</evidence>
<gene>
    <name evidence="12" type="ORF">V5R04_09680</name>
</gene>
<evidence type="ECO:0000256" key="3">
    <source>
        <dbReference type="ARBA" id="ARBA00022801"/>
    </source>
</evidence>
<keyword evidence="5" id="KW-0067">ATP-binding</keyword>
<name>A0AAU7DTU8_9MICO</name>
<dbReference type="SUPFAM" id="SSF52540">
    <property type="entry name" value="P-loop containing nucleoside triphosphate hydrolases"/>
    <property type="match status" value="2"/>
</dbReference>
<dbReference type="GO" id="GO:0016787">
    <property type="term" value="F:hydrolase activity"/>
    <property type="evidence" value="ECO:0007669"/>
    <property type="project" value="UniProtKB-KW"/>
</dbReference>
<keyword evidence="3 12" id="KW-0378">Hydrolase</keyword>
<dbReference type="InterPro" id="IPR011545">
    <property type="entry name" value="DEAD/DEAH_box_helicase_dom"/>
</dbReference>